<keyword evidence="7" id="KW-1185">Reference proteome</keyword>
<evidence type="ECO:0000256" key="4">
    <source>
        <dbReference type="ARBA" id="ARBA00023014"/>
    </source>
</evidence>
<dbReference type="EMBL" id="CP104013">
    <property type="protein sequence ID" value="UYP47052.1"/>
    <property type="molecule type" value="Genomic_DNA"/>
</dbReference>
<keyword evidence="3" id="KW-0408">Iron</keyword>
<organism evidence="6 7">
    <name type="scientific">Candidatus Lokiarchaeum ossiferum</name>
    <dbReference type="NCBI Taxonomy" id="2951803"/>
    <lineage>
        <taxon>Archaea</taxon>
        <taxon>Promethearchaeati</taxon>
        <taxon>Promethearchaeota</taxon>
        <taxon>Promethearchaeia</taxon>
        <taxon>Promethearchaeales</taxon>
        <taxon>Promethearchaeaceae</taxon>
        <taxon>Candidatus Lokiarchaeum</taxon>
    </lineage>
</organism>
<dbReference type="PANTHER" id="PTHR32329">
    <property type="entry name" value="BIFUNCTIONAL PROTEIN [INCLUDES 2-HYDROXYACYL-COA DEHYDRATASE (N-TER) AND ITS ACTIVATOR DOMAIN (C_TERM)-RELATED"/>
    <property type="match status" value="1"/>
</dbReference>
<dbReference type="NCBIfam" id="TIGR00241">
    <property type="entry name" value="CoA_E_activ"/>
    <property type="match status" value="1"/>
</dbReference>
<dbReference type="InterPro" id="IPR008275">
    <property type="entry name" value="CoA_E_activase_dom"/>
</dbReference>
<evidence type="ECO:0000313" key="7">
    <source>
        <dbReference type="Proteomes" id="UP001208689"/>
    </source>
</evidence>
<dbReference type="InterPro" id="IPR002731">
    <property type="entry name" value="ATPase_BadF"/>
</dbReference>
<protein>
    <recommendedName>
        <fullName evidence="5">ATPase BadF/BadG/BcrA/BcrD type domain-containing protein</fullName>
    </recommendedName>
</protein>
<proteinExistence type="predicted"/>
<keyword evidence="4" id="KW-0411">Iron-sulfur</keyword>
<name>A0ABY6HW22_9ARCH</name>
<accession>A0ABY6HW22</accession>
<dbReference type="CDD" id="cd24035">
    <property type="entry name" value="ASKHA_NBD_O66634-like_rpt2"/>
    <property type="match status" value="1"/>
</dbReference>
<sequence>MTINGKKFYLGVDVGSISTNVAVINEKREVIGSVYIRTDGKPINAVQKGIVIMRDKLGEDLPISGAGTTGSARQLTGIIIGADIVKNEITAHSLAALEIRPDVQTVLEIGGQDSKIIILRDGVAIDFAMNSVCAAGTGSFLDQQARRLKVPIEDFGDLALKSSNSVTIAGRCTVFAESDMIHKQQLGYPEKDIIRGLCDALVRNYLNNVGKGKVIRPPIMFQGGVAANKGIRRAFEQSLGHKVHVPEHYDVMGAIGAAILAQEEIEKRPRPSKFYGWDIPEMTFETTGFECADCPNVCEIVEIRKNSELVARWGSKCGKWDDLAVSHEPDVESKTLMEPMINQF</sequence>
<dbReference type="Proteomes" id="UP001208689">
    <property type="component" value="Chromosome"/>
</dbReference>
<dbReference type="Pfam" id="PF01869">
    <property type="entry name" value="BcrAD_BadFG"/>
    <property type="match status" value="1"/>
</dbReference>
<evidence type="ECO:0000256" key="3">
    <source>
        <dbReference type="ARBA" id="ARBA00023004"/>
    </source>
</evidence>
<evidence type="ECO:0000256" key="1">
    <source>
        <dbReference type="ARBA" id="ARBA00001966"/>
    </source>
</evidence>
<dbReference type="InterPro" id="IPR043129">
    <property type="entry name" value="ATPase_NBD"/>
</dbReference>
<reference evidence="6" key="1">
    <citation type="submission" date="2022-09" db="EMBL/GenBank/DDBJ databases">
        <title>Actin cytoskeleton and complex cell architecture in an #Asgard archaeon.</title>
        <authorList>
            <person name="Ponce Toledo R.I."/>
            <person name="Schleper C."/>
            <person name="Rodrigues Oliveira T."/>
            <person name="Wollweber F."/>
            <person name="Xu J."/>
            <person name="Rittmann S."/>
            <person name="Klingl A."/>
            <person name="Pilhofer M."/>
        </authorList>
    </citation>
    <scope>NUCLEOTIDE SEQUENCE</scope>
    <source>
        <strain evidence="6">B-35</strain>
    </source>
</reference>
<evidence type="ECO:0000313" key="6">
    <source>
        <dbReference type="EMBL" id="UYP47052.1"/>
    </source>
</evidence>
<dbReference type="SUPFAM" id="SSF53067">
    <property type="entry name" value="Actin-like ATPase domain"/>
    <property type="match status" value="1"/>
</dbReference>
<dbReference type="InterPro" id="IPR051805">
    <property type="entry name" value="Dehydratase_Activator_Redct"/>
</dbReference>
<dbReference type="PANTHER" id="PTHR32329:SF7">
    <property type="entry name" value="ACTIVATOR OF 2-HYDROXYACYL-COA-HYDRATASE"/>
    <property type="match status" value="1"/>
</dbReference>
<keyword evidence="2" id="KW-0479">Metal-binding</keyword>
<gene>
    <name evidence="6" type="ORF">NEF87_003337</name>
</gene>
<dbReference type="Gene3D" id="3.30.420.40">
    <property type="match status" value="2"/>
</dbReference>
<evidence type="ECO:0000259" key="5">
    <source>
        <dbReference type="Pfam" id="PF01869"/>
    </source>
</evidence>
<evidence type="ECO:0000256" key="2">
    <source>
        <dbReference type="ARBA" id="ARBA00022723"/>
    </source>
</evidence>
<comment type="cofactor">
    <cofactor evidence="1">
        <name>[4Fe-4S] cluster</name>
        <dbReference type="ChEBI" id="CHEBI:49883"/>
    </cofactor>
</comment>
<feature type="domain" description="ATPase BadF/BadG/BcrA/BcrD type" evidence="5">
    <location>
        <begin position="10"/>
        <end position="261"/>
    </location>
</feature>